<feature type="compositionally biased region" description="Basic and acidic residues" evidence="4">
    <location>
        <begin position="353"/>
        <end position="364"/>
    </location>
</feature>
<dbReference type="SMART" id="SM00220">
    <property type="entry name" value="S_TKc"/>
    <property type="match status" value="1"/>
</dbReference>
<dbReference type="Gene3D" id="1.25.40.20">
    <property type="entry name" value="Ankyrin repeat-containing domain"/>
    <property type="match status" value="2"/>
</dbReference>
<proteinExistence type="predicted"/>
<dbReference type="InterPro" id="IPR036770">
    <property type="entry name" value="Ankyrin_rpt-contain_sf"/>
</dbReference>
<evidence type="ECO:0000259" key="5">
    <source>
        <dbReference type="PROSITE" id="PS50011"/>
    </source>
</evidence>
<feature type="domain" description="Protein kinase" evidence="5">
    <location>
        <begin position="60"/>
        <end position="360"/>
    </location>
</feature>
<feature type="repeat" description="ANK" evidence="3">
    <location>
        <begin position="575"/>
        <end position="607"/>
    </location>
</feature>
<dbReference type="InterPro" id="IPR008271">
    <property type="entry name" value="Ser/Thr_kinase_AS"/>
</dbReference>
<feature type="region of interest" description="Disordered" evidence="4">
    <location>
        <begin position="353"/>
        <end position="373"/>
    </location>
</feature>
<comment type="caution">
    <text evidence="6">The sequence shown here is derived from an EMBL/GenBank/DDBJ whole genome shotgun (WGS) entry which is preliminary data.</text>
</comment>
<reference evidence="6 7" key="1">
    <citation type="journal article" date="2024" name="Commun. Biol.">
        <title>Comparative genomic analysis of thermophilic fungi reveals convergent evolutionary adaptations and gene losses.</title>
        <authorList>
            <person name="Steindorff A.S."/>
            <person name="Aguilar-Pontes M.V."/>
            <person name="Robinson A.J."/>
            <person name="Andreopoulos B."/>
            <person name="LaButti K."/>
            <person name="Kuo A."/>
            <person name="Mondo S."/>
            <person name="Riley R."/>
            <person name="Otillar R."/>
            <person name="Haridas S."/>
            <person name="Lipzen A."/>
            <person name="Grimwood J."/>
            <person name="Schmutz J."/>
            <person name="Clum A."/>
            <person name="Reid I.D."/>
            <person name="Moisan M.C."/>
            <person name="Butler G."/>
            <person name="Nguyen T.T.M."/>
            <person name="Dewar K."/>
            <person name="Conant G."/>
            <person name="Drula E."/>
            <person name="Henrissat B."/>
            <person name="Hansel C."/>
            <person name="Singer S."/>
            <person name="Hutchinson M.I."/>
            <person name="de Vries R.P."/>
            <person name="Natvig D.O."/>
            <person name="Powell A.J."/>
            <person name="Tsang A."/>
            <person name="Grigoriev I.V."/>
        </authorList>
    </citation>
    <scope>NUCLEOTIDE SEQUENCE [LARGE SCALE GENOMIC DNA]</scope>
    <source>
        <strain evidence="6 7">CBS 494.80</strain>
    </source>
</reference>
<dbReference type="Proteomes" id="UP001595075">
    <property type="component" value="Unassembled WGS sequence"/>
</dbReference>
<accession>A0ABR4BSF0</accession>
<dbReference type="PROSITE" id="PS50297">
    <property type="entry name" value="ANK_REP_REGION"/>
    <property type="match status" value="2"/>
</dbReference>
<evidence type="ECO:0000313" key="6">
    <source>
        <dbReference type="EMBL" id="KAL2060584.1"/>
    </source>
</evidence>
<dbReference type="CDD" id="cd00180">
    <property type="entry name" value="PKc"/>
    <property type="match status" value="1"/>
</dbReference>
<dbReference type="SMART" id="SM00248">
    <property type="entry name" value="ANK"/>
    <property type="match status" value="8"/>
</dbReference>
<keyword evidence="2 3" id="KW-0040">ANK repeat</keyword>
<evidence type="ECO:0000256" key="3">
    <source>
        <dbReference type="PROSITE-ProRule" id="PRU00023"/>
    </source>
</evidence>
<keyword evidence="7" id="KW-1185">Reference proteome</keyword>
<feature type="repeat" description="ANK" evidence="3">
    <location>
        <begin position="867"/>
        <end position="902"/>
    </location>
</feature>
<dbReference type="PROSITE" id="PS00108">
    <property type="entry name" value="PROTEIN_KINASE_ST"/>
    <property type="match status" value="1"/>
</dbReference>
<sequence>MEANMIVPSFSQGHSRIRPSRISALQDSYRPALQNLEAYGVDAITTALRDSGLPGPSVVVGPMTRLGQGGQFIVYKAELVLDASNGFRTFHIAAKQPIFDRPVELVNPVNMADRRLQLRLTDIATEIRALTTPALRHHPNIVRLISWAFDPYKVHQPITLAMELALSDLRFLLSKDNGKEVSCQQRYDFCVDIANGLDALHDNGLIHGDLKPGNVLVFQGSGDRLIAKLADFGLSTTGENDQGLSAQRLAGTTGWQAPEVEQGQLLLPRGLQLADNFSFGLLSLSTVFGSGEVPARDTFSNGDFVMPPAPNGTDIVVFEILTVMSKALPQLLNQNPIRRAHKLPQLFTLESRSTTDDSRLDNKQGNDILSSHQDPADVRDVKVPLDSFSRSENRLSSFHWELLGRPSEFWRSLLPRIMDDPEGGESEVIFAFFLVATGRDGRSFSNEISGYAPVTMLMAAASRGYPPAQAVIPEVLAFYQMDALKLIESHLVQYLESAVRSGSTGAKRHLQLLDAVIFSDSVRCFRDSGGYATFYRTKPPVLNELQELVSYGEVDQLRRFLLDNPGIDINSRTCNEESLLYLACTRGAWEIAIELLDRGADAKQSNTAYGVSCLHWIFVFDPSVQAEVVKRLLNSGVDINALTTWPVPFFHYPFILPAGTPLHWAVVLKENVTIQALVEAGADLTIRDSSDPYRYDERVRIISTVHNFEEDAFSYAECGTMGLAPWDHASKNRDPFIFQYLVSSGRQVHNLINAVDEEGFTVLHRLSTTHSRWTRSNICYSFMPFSGNSTDRQDNLNTMVEAIKALGGNLEQLTTPNASIAQANQIKGQIITFKRYTALMLAAMSGFADVVRALLNAGANPSTTNENGTSALHCLSHGNPDEAKEIVELLVKFGADIHETTKHGISVLQRAACFRNLPLLDTLLSYGANIEETDDNSRSHIEGSSCIAHFARRNYFSSDVFDESHDVALGRLLKKYLLGNDNADKRIRFVARRGRRQPQTLLHEFARCFMRHTIAALILCGAPVNASSTVEYWDPRAKAMIPREQYALDAVLRAKEWYEKDMLRNNGGMKSSNTEYLHIRSRANSVIQALKLAGGSQCPMIELEVPGA</sequence>
<evidence type="ECO:0000256" key="1">
    <source>
        <dbReference type="ARBA" id="ARBA00022737"/>
    </source>
</evidence>
<organism evidence="6 7">
    <name type="scientific">Oculimacula yallundae</name>
    <dbReference type="NCBI Taxonomy" id="86028"/>
    <lineage>
        <taxon>Eukaryota</taxon>
        <taxon>Fungi</taxon>
        <taxon>Dikarya</taxon>
        <taxon>Ascomycota</taxon>
        <taxon>Pezizomycotina</taxon>
        <taxon>Leotiomycetes</taxon>
        <taxon>Helotiales</taxon>
        <taxon>Ploettnerulaceae</taxon>
        <taxon>Oculimacula</taxon>
    </lineage>
</organism>
<dbReference type="SUPFAM" id="SSF48403">
    <property type="entry name" value="Ankyrin repeat"/>
    <property type="match status" value="1"/>
</dbReference>
<keyword evidence="1" id="KW-0677">Repeat</keyword>
<dbReference type="Pfam" id="PF00023">
    <property type="entry name" value="Ank"/>
    <property type="match status" value="1"/>
</dbReference>
<dbReference type="SUPFAM" id="SSF56112">
    <property type="entry name" value="Protein kinase-like (PK-like)"/>
    <property type="match status" value="1"/>
</dbReference>
<dbReference type="EMBL" id="JAZHXI010000021">
    <property type="protein sequence ID" value="KAL2060584.1"/>
    <property type="molecule type" value="Genomic_DNA"/>
</dbReference>
<name>A0ABR4BSF0_9HELO</name>
<dbReference type="PROSITE" id="PS50088">
    <property type="entry name" value="ANK_REPEAT"/>
    <property type="match status" value="5"/>
</dbReference>
<dbReference type="InterPro" id="IPR011009">
    <property type="entry name" value="Kinase-like_dom_sf"/>
</dbReference>
<gene>
    <name evidence="6" type="ORF">VTL71DRAFT_9225</name>
</gene>
<feature type="repeat" description="ANK" evidence="3">
    <location>
        <begin position="834"/>
        <end position="866"/>
    </location>
</feature>
<protein>
    <recommendedName>
        <fullName evidence="5">Protein kinase domain-containing protein</fullName>
    </recommendedName>
</protein>
<evidence type="ECO:0000256" key="2">
    <source>
        <dbReference type="ARBA" id="ARBA00023043"/>
    </source>
</evidence>
<feature type="repeat" description="ANK" evidence="3">
    <location>
        <begin position="903"/>
        <end position="935"/>
    </location>
</feature>
<evidence type="ECO:0000313" key="7">
    <source>
        <dbReference type="Proteomes" id="UP001595075"/>
    </source>
</evidence>
<dbReference type="PROSITE" id="PS50011">
    <property type="entry name" value="PROTEIN_KINASE_DOM"/>
    <property type="match status" value="1"/>
</dbReference>
<dbReference type="Gene3D" id="1.10.510.10">
    <property type="entry name" value="Transferase(Phosphotransferase) domain 1"/>
    <property type="match status" value="1"/>
</dbReference>
<dbReference type="Pfam" id="PF00069">
    <property type="entry name" value="Pkinase"/>
    <property type="match status" value="1"/>
</dbReference>
<evidence type="ECO:0000256" key="4">
    <source>
        <dbReference type="SAM" id="MobiDB-lite"/>
    </source>
</evidence>
<dbReference type="InterPro" id="IPR002110">
    <property type="entry name" value="Ankyrin_rpt"/>
</dbReference>
<dbReference type="PANTHER" id="PTHR24198">
    <property type="entry name" value="ANKYRIN REPEAT AND PROTEIN KINASE DOMAIN-CONTAINING PROTEIN"/>
    <property type="match status" value="1"/>
</dbReference>
<dbReference type="Pfam" id="PF12796">
    <property type="entry name" value="Ank_2"/>
    <property type="match status" value="2"/>
</dbReference>
<feature type="repeat" description="ANK" evidence="3">
    <location>
        <begin position="657"/>
        <end position="689"/>
    </location>
</feature>
<dbReference type="InterPro" id="IPR000719">
    <property type="entry name" value="Prot_kinase_dom"/>
</dbReference>
<dbReference type="PANTHER" id="PTHR24198:SF195">
    <property type="entry name" value="DEATH DOMAIN-CONTAINING PROTEIN"/>
    <property type="match status" value="1"/>
</dbReference>